<evidence type="ECO:0000256" key="2">
    <source>
        <dbReference type="ARBA" id="ARBA00023012"/>
    </source>
</evidence>
<dbReference type="GO" id="GO:0000976">
    <property type="term" value="F:transcription cis-regulatory region binding"/>
    <property type="evidence" value="ECO:0007669"/>
    <property type="project" value="TreeGrafter"/>
</dbReference>
<dbReference type="Proteomes" id="UP000000939">
    <property type="component" value="Chromosome"/>
</dbReference>
<keyword evidence="2" id="KW-0902">Two-component regulatory system</keyword>
<dbReference type="InterPro" id="IPR039420">
    <property type="entry name" value="WalR-like"/>
</dbReference>
<feature type="domain" description="Response regulatory" evidence="8">
    <location>
        <begin position="10"/>
        <end position="124"/>
    </location>
</feature>
<dbReference type="GO" id="GO:0006355">
    <property type="term" value="P:regulation of DNA-templated transcription"/>
    <property type="evidence" value="ECO:0007669"/>
    <property type="project" value="InterPro"/>
</dbReference>
<reference evidence="10 11" key="1">
    <citation type="journal article" date="2010" name="Stand. Genomic Sci.">
        <title>Complete genome sequence of Arcobacter nitrofigilis type strain (CI).</title>
        <authorList>
            <person name="Pati A."/>
            <person name="Gronow S."/>
            <person name="Lapidus A."/>
            <person name="Copeland A."/>
            <person name="Glavina Del Rio T."/>
            <person name="Nolan M."/>
            <person name="Lucas S."/>
            <person name="Tice H."/>
            <person name="Cheng J.F."/>
            <person name="Han C."/>
            <person name="Chertkov O."/>
            <person name="Bruce D."/>
            <person name="Tapia R."/>
            <person name="Goodwin L."/>
            <person name="Pitluck S."/>
            <person name="Liolios K."/>
            <person name="Ivanova N."/>
            <person name="Mavromatis K."/>
            <person name="Chen A."/>
            <person name="Palaniappan K."/>
            <person name="Land M."/>
            <person name="Hauser L."/>
            <person name="Chang Y.J."/>
            <person name="Jeffries C.D."/>
            <person name="Detter J.C."/>
            <person name="Rohde M."/>
            <person name="Goker M."/>
            <person name="Bristow J."/>
            <person name="Eisen J.A."/>
            <person name="Markowitz V."/>
            <person name="Hugenholtz P."/>
            <person name="Klenk H.P."/>
            <person name="Kyrpides N.C."/>
        </authorList>
    </citation>
    <scope>NUCLEOTIDE SEQUENCE [LARGE SCALE GENOMIC DNA]</scope>
    <source>
        <strain evidence="11">ATCC 33309 / DSM 7299 / CCUG 15893 / LMG 7604 / NCTC 12251 / CI</strain>
    </source>
</reference>
<dbReference type="eggNOG" id="COG0745">
    <property type="taxonomic scope" value="Bacteria"/>
</dbReference>
<dbReference type="InterPro" id="IPR016032">
    <property type="entry name" value="Sig_transdc_resp-reg_C-effctor"/>
</dbReference>
<dbReference type="GO" id="GO:0005829">
    <property type="term" value="C:cytosol"/>
    <property type="evidence" value="ECO:0007669"/>
    <property type="project" value="TreeGrafter"/>
</dbReference>
<keyword evidence="11" id="KW-1185">Reference proteome</keyword>
<dbReference type="CDD" id="cd17536">
    <property type="entry name" value="REC_YesN-like"/>
    <property type="match status" value="1"/>
</dbReference>
<keyword evidence="1 6" id="KW-0597">Phosphoprotein</keyword>
<evidence type="ECO:0000259" key="8">
    <source>
        <dbReference type="PROSITE" id="PS50110"/>
    </source>
</evidence>
<dbReference type="HOGENOM" id="CLU_000445_30_3_7"/>
<dbReference type="InterPro" id="IPR001867">
    <property type="entry name" value="OmpR/PhoB-type_DNA-bd"/>
</dbReference>
<dbReference type="PANTHER" id="PTHR48111:SF1">
    <property type="entry name" value="TWO-COMPONENT RESPONSE REGULATOR ORR33"/>
    <property type="match status" value="1"/>
</dbReference>
<keyword evidence="4 7" id="KW-0238">DNA-binding</keyword>
<dbReference type="EMBL" id="CP001999">
    <property type="protein sequence ID" value="ADG92220.1"/>
    <property type="molecule type" value="Genomic_DNA"/>
</dbReference>
<dbReference type="Gene3D" id="3.40.50.2300">
    <property type="match status" value="1"/>
</dbReference>
<gene>
    <name evidence="10" type="ordered locus">Arnit_0555</name>
</gene>
<dbReference type="InterPro" id="IPR001789">
    <property type="entry name" value="Sig_transdc_resp-reg_receiver"/>
</dbReference>
<dbReference type="GO" id="GO:0032993">
    <property type="term" value="C:protein-DNA complex"/>
    <property type="evidence" value="ECO:0007669"/>
    <property type="project" value="TreeGrafter"/>
</dbReference>
<dbReference type="GO" id="GO:0000156">
    <property type="term" value="F:phosphorelay response regulator activity"/>
    <property type="evidence" value="ECO:0007669"/>
    <property type="project" value="TreeGrafter"/>
</dbReference>
<dbReference type="KEGG" id="ant:Arnit_0555"/>
<dbReference type="Pfam" id="PF00486">
    <property type="entry name" value="Trans_reg_C"/>
    <property type="match status" value="1"/>
</dbReference>
<dbReference type="PROSITE" id="PS51755">
    <property type="entry name" value="OMPR_PHOB"/>
    <property type="match status" value="1"/>
</dbReference>
<proteinExistence type="predicted"/>
<dbReference type="SMART" id="SM00862">
    <property type="entry name" value="Trans_reg_C"/>
    <property type="match status" value="1"/>
</dbReference>
<evidence type="ECO:0000256" key="6">
    <source>
        <dbReference type="PROSITE-ProRule" id="PRU00169"/>
    </source>
</evidence>
<dbReference type="PANTHER" id="PTHR48111">
    <property type="entry name" value="REGULATOR OF RPOS"/>
    <property type="match status" value="1"/>
</dbReference>
<name>D5UZI3_ARCNC</name>
<accession>D5UZI3</accession>
<feature type="DNA-binding region" description="OmpR/PhoB-type" evidence="7">
    <location>
        <begin position="133"/>
        <end position="226"/>
    </location>
</feature>
<dbReference type="InterPro" id="IPR011006">
    <property type="entry name" value="CheY-like_superfamily"/>
</dbReference>
<dbReference type="InterPro" id="IPR036388">
    <property type="entry name" value="WH-like_DNA-bd_sf"/>
</dbReference>
<evidence type="ECO:0000256" key="1">
    <source>
        <dbReference type="ARBA" id="ARBA00022553"/>
    </source>
</evidence>
<evidence type="ECO:0000256" key="4">
    <source>
        <dbReference type="ARBA" id="ARBA00023125"/>
    </source>
</evidence>
<dbReference type="SMART" id="SM00448">
    <property type="entry name" value="REC"/>
    <property type="match status" value="1"/>
</dbReference>
<feature type="domain" description="OmpR/PhoB-type" evidence="9">
    <location>
        <begin position="133"/>
        <end position="226"/>
    </location>
</feature>
<dbReference type="OrthoDB" id="5348114at2"/>
<dbReference type="SUPFAM" id="SSF52172">
    <property type="entry name" value="CheY-like"/>
    <property type="match status" value="1"/>
</dbReference>
<organism evidence="10 11">
    <name type="scientific">Arcobacter nitrofigilis (strain ATCC 33309 / DSM 7299 / CCUG 15893 / LMG 7604 / NCTC 12251 / CI)</name>
    <name type="common">Campylobacter nitrofigilis</name>
    <dbReference type="NCBI Taxonomy" id="572480"/>
    <lineage>
        <taxon>Bacteria</taxon>
        <taxon>Pseudomonadati</taxon>
        <taxon>Campylobacterota</taxon>
        <taxon>Epsilonproteobacteria</taxon>
        <taxon>Campylobacterales</taxon>
        <taxon>Arcobacteraceae</taxon>
        <taxon>Arcobacter</taxon>
    </lineage>
</organism>
<dbReference type="Pfam" id="PF00072">
    <property type="entry name" value="Response_reg"/>
    <property type="match status" value="1"/>
</dbReference>
<evidence type="ECO:0000259" key="9">
    <source>
        <dbReference type="PROSITE" id="PS51755"/>
    </source>
</evidence>
<sequence length="227" mass="26920" precursor="true">MGMNEFKNLKLLYVEDENNIRKVAMSYFNRLFDESYEAKDALEAFEIFKDIKPHIIVTDIKMAKMSGIDLVRKVRELDRRCQIVILTAYTDTNFLLEAVELNLVKYLIKPIRHDKMHSVLTQCAINIKENRLNLIYITANCIYDIFNKTLILNKQIVKLSKTELEFLELLCMNLTRVVTYEEIENRIWYDSYMSEDALRSMVRKLRKKLPENCIENVAKMGYKLQCH</sequence>
<dbReference type="CDD" id="cd00383">
    <property type="entry name" value="trans_reg_C"/>
    <property type="match status" value="1"/>
</dbReference>
<protein>
    <submittedName>
        <fullName evidence="10">Two component transcriptional regulator, winged helix family</fullName>
    </submittedName>
</protein>
<keyword evidence="3" id="KW-0805">Transcription regulation</keyword>
<keyword evidence="5" id="KW-0804">Transcription</keyword>
<evidence type="ECO:0000313" key="10">
    <source>
        <dbReference type="EMBL" id="ADG92220.1"/>
    </source>
</evidence>
<dbReference type="PROSITE" id="PS50110">
    <property type="entry name" value="RESPONSE_REGULATORY"/>
    <property type="match status" value="1"/>
</dbReference>
<evidence type="ECO:0000256" key="5">
    <source>
        <dbReference type="ARBA" id="ARBA00023163"/>
    </source>
</evidence>
<feature type="modified residue" description="4-aspartylphosphate" evidence="6">
    <location>
        <position position="59"/>
    </location>
</feature>
<dbReference type="Gene3D" id="1.10.10.10">
    <property type="entry name" value="Winged helix-like DNA-binding domain superfamily/Winged helix DNA-binding domain"/>
    <property type="match status" value="1"/>
</dbReference>
<dbReference type="STRING" id="572480.Arnit_0555"/>
<evidence type="ECO:0000313" key="11">
    <source>
        <dbReference type="Proteomes" id="UP000000939"/>
    </source>
</evidence>
<dbReference type="SUPFAM" id="SSF46894">
    <property type="entry name" value="C-terminal effector domain of the bipartite response regulators"/>
    <property type="match status" value="1"/>
</dbReference>
<evidence type="ECO:0000256" key="3">
    <source>
        <dbReference type="ARBA" id="ARBA00023015"/>
    </source>
</evidence>
<dbReference type="AlphaFoldDB" id="D5UZI3"/>
<evidence type="ECO:0000256" key="7">
    <source>
        <dbReference type="PROSITE-ProRule" id="PRU01091"/>
    </source>
</evidence>